<evidence type="ECO:0000256" key="3">
    <source>
        <dbReference type="ARBA" id="ARBA00022989"/>
    </source>
</evidence>
<evidence type="ECO:0000256" key="4">
    <source>
        <dbReference type="ARBA" id="ARBA00023136"/>
    </source>
</evidence>
<gene>
    <name evidence="9" type="ORF">CHGG_04364</name>
</gene>
<feature type="transmembrane region" description="Helical" evidence="7">
    <location>
        <begin position="6"/>
        <end position="27"/>
    </location>
</feature>
<keyword evidence="3 7" id="KW-1133">Transmembrane helix</keyword>
<name>Q2H1I2_CHAGB</name>
<evidence type="ECO:0000256" key="7">
    <source>
        <dbReference type="SAM" id="Phobius"/>
    </source>
</evidence>
<dbReference type="eggNOG" id="ENOG502SJFM">
    <property type="taxonomic scope" value="Eukaryota"/>
</dbReference>
<dbReference type="Pfam" id="PF20684">
    <property type="entry name" value="Fung_rhodopsin"/>
    <property type="match status" value="1"/>
</dbReference>
<accession>Q2H1I2</accession>
<comment type="similarity">
    <text evidence="5">Belongs to the SAT4 family.</text>
</comment>
<dbReference type="InParanoid" id="Q2H1I2"/>
<evidence type="ECO:0000256" key="5">
    <source>
        <dbReference type="ARBA" id="ARBA00038359"/>
    </source>
</evidence>
<keyword evidence="4 7" id="KW-0472">Membrane</keyword>
<dbReference type="OrthoDB" id="3923077at2759"/>
<dbReference type="PANTHER" id="PTHR33048:SF93">
    <property type="entry name" value="INTEGRAL MEMBRANE PROTEIN"/>
    <property type="match status" value="1"/>
</dbReference>
<evidence type="ECO:0000259" key="8">
    <source>
        <dbReference type="Pfam" id="PF20684"/>
    </source>
</evidence>
<keyword evidence="2 7" id="KW-0812">Transmembrane</keyword>
<evidence type="ECO:0000256" key="1">
    <source>
        <dbReference type="ARBA" id="ARBA00004141"/>
    </source>
</evidence>
<feature type="transmembrane region" description="Helical" evidence="7">
    <location>
        <begin position="220"/>
        <end position="240"/>
    </location>
</feature>
<dbReference type="EMBL" id="CH408032">
    <property type="protein sequence ID" value="EAQ87745.1"/>
    <property type="molecule type" value="Genomic_DNA"/>
</dbReference>
<proteinExistence type="inferred from homology"/>
<comment type="subcellular location">
    <subcellularLocation>
        <location evidence="1">Membrane</location>
        <topology evidence="1">Multi-pass membrane protein</topology>
    </subcellularLocation>
</comment>
<evidence type="ECO:0000256" key="6">
    <source>
        <dbReference type="SAM" id="MobiDB-lite"/>
    </source>
</evidence>
<reference evidence="10" key="1">
    <citation type="journal article" date="2015" name="Genome Announc.">
        <title>Draft genome sequence of the cellulolytic fungus Chaetomium globosum.</title>
        <authorList>
            <person name="Cuomo C.A."/>
            <person name="Untereiner W.A."/>
            <person name="Ma L.-J."/>
            <person name="Grabherr M."/>
            <person name="Birren B.W."/>
        </authorList>
    </citation>
    <scope>NUCLEOTIDE SEQUENCE [LARGE SCALE GENOMIC DNA]</scope>
    <source>
        <strain evidence="10">ATCC 6205 / CBS 148.51 / DSM 1962 / NBRC 6347 / NRRL 1970</strain>
    </source>
</reference>
<feature type="region of interest" description="Disordered" evidence="6">
    <location>
        <begin position="260"/>
        <end position="350"/>
    </location>
</feature>
<dbReference type="VEuPathDB" id="FungiDB:CHGG_04364"/>
<keyword evidence="10" id="KW-1185">Reference proteome</keyword>
<dbReference type="GO" id="GO:0016020">
    <property type="term" value="C:membrane"/>
    <property type="evidence" value="ECO:0007669"/>
    <property type="project" value="UniProtKB-SubCell"/>
</dbReference>
<evidence type="ECO:0000256" key="2">
    <source>
        <dbReference type="ARBA" id="ARBA00022692"/>
    </source>
</evidence>
<evidence type="ECO:0000313" key="9">
    <source>
        <dbReference type="EMBL" id="EAQ87745.1"/>
    </source>
</evidence>
<protein>
    <recommendedName>
        <fullName evidence="8">Rhodopsin domain-containing protein</fullName>
    </recommendedName>
</protein>
<organism evidence="9 10">
    <name type="scientific">Chaetomium globosum (strain ATCC 6205 / CBS 148.51 / DSM 1962 / NBRC 6347 / NRRL 1970)</name>
    <name type="common">Soil fungus</name>
    <dbReference type="NCBI Taxonomy" id="306901"/>
    <lineage>
        <taxon>Eukaryota</taxon>
        <taxon>Fungi</taxon>
        <taxon>Dikarya</taxon>
        <taxon>Ascomycota</taxon>
        <taxon>Pezizomycotina</taxon>
        <taxon>Sordariomycetes</taxon>
        <taxon>Sordariomycetidae</taxon>
        <taxon>Sordariales</taxon>
        <taxon>Chaetomiaceae</taxon>
        <taxon>Chaetomium</taxon>
    </lineage>
</organism>
<evidence type="ECO:0000313" key="10">
    <source>
        <dbReference type="Proteomes" id="UP000001056"/>
    </source>
</evidence>
<dbReference type="OMA" id="QCSPPAY"/>
<dbReference type="PANTHER" id="PTHR33048">
    <property type="entry name" value="PTH11-LIKE INTEGRAL MEMBRANE PROTEIN (AFU_ORTHOLOGUE AFUA_5G11245)"/>
    <property type="match status" value="1"/>
</dbReference>
<dbReference type="AlphaFoldDB" id="Q2H1I2"/>
<dbReference type="Proteomes" id="UP000001056">
    <property type="component" value="Unassembled WGS sequence"/>
</dbReference>
<dbReference type="InterPro" id="IPR052337">
    <property type="entry name" value="SAT4-like"/>
</dbReference>
<dbReference type="HOGENOM" id="CLU_028200_3_0_1"/>
<dbReference type="GeneID" id="4392115"/>
<dbReference type="RefSeq" id="XP_001223578.1">
    <property type="nucleotide sequence ID" value="XM_001223577.1"/>
</dbReference>
<sequence length="387" mass="41372">MAMGGQGPWAVAVMWVVTVVAFVFVILRAYTRIKVVQSYGVDDHVYNFAFLLLVCYTAATTVSAHYGFGQRVADIGDLDDLANTILFEAIGQTFAVVGMAVAKWSLGLFLLRWFLPYQHDPCLVYFVHPLRYSRFLFRIIPLAVSLAAADEPTRKDGHRNKSELGDTCSAGACGIKRTVEVPSLSSADYPCKHPLPPSCRCRLNDPLLTLGHKTDDTVGLIVWSAAEIAVTMICIGIPICRPLYKQWLDRVLSYGSGIGSGGYQKQKGQGQSGEINSHRGFGLRTFGGSTMPGRAHRSAEPNAAPDSSSDIASDTDSKDGAGGAGAVGSSGQTHKRGPPGDNLGAGAPFHEATVVGGLEWNGSEEEILGADSRGGGRHERCRVREGA</sequence>
<feature type="compositionally biased region" description="Basic and acidic residues" evidence="6">
    <location>
        <begin position="374"/>
        <end position="387"/>
    </location>
</feature>
<feature type="transmembrane region" description="Helical" evidence="7">
    <location>
        <begin position="89"/>
        <end position="111"/>
    </location>
</feature>
<feature type="compositionally biased region" description="Low complexity" evidence="6">
    <location>
        <begin position="263"/>
        <end position="273"/>
    </location>
</feature>
<dbReference type="InterPro" id="IPR049326">
    <property type="entry name" value="Rhodopsin_dom_fungi"/>
</dbReference>
<feature type="transmembrane region" description="Helical" evidence="7">
    <location>
        <begin position="48"/>
        <end position="69"/>
    </location>
</feature>
<feature type="domain" description="Rhodopsin" evidence="8">
    <location>
        <begin position="27"/>
        <end position="117"/>
    </location>
</feature>
<feature type="region of interest" description="Disordered" evidence="6">
    <location>
        <begin position="365"/>
        <end position="387"/>
    </location>
</feature>